<organism evidence="4 5">
    <name type="scientific">Magnusiomyces paraingens</name>
    <dbReference type="NCBI Taxonomy" id="2606893"/>
    <lineage>
        <taxon>Eukaryota</taxon>
        <taxon>Fungi</taxon>
        <taxon>Dikarya</taxon>
        <taxon>Ascomycota</taxon>
        <taxon>Saccharomycotina</taxon>
        <taxon>Dipodascomycetes</taxon>
        <taxon>Dipodascales</taxon>
        <taxon>Dipodascaceae</taxon>
        <taxon>Magnusiomyces</taxon>
    </lineage>
</organism>
<dbReference type="PANTHER" id="PTHR24321">
    <property type="entry name" value="DEHYDROGENASES, SHORT CHAIN"/>
    <property type="match status" value="1"/>
</dbReference>
<dbReference type="EMBL" id="CABVLU010000002">
    <property type="protein sequence ID" value="VVT49995.1"/>
    <property type="molecule type" value="Genomic_DNA"/>
</dbReference>
<dbReference type="RefSeq" id="XP_031853157.1">
    <property type="nucleotide sequence ID" value="XM_031997266.1"/>
</dbReference>
<dbReference type="Pfam" id="PF13561">
    <property type="entry name" value="adh_short_C2"/>
    <property type="match status" value="1"/>
</dbReference>
<dbReference type="InterPro" id="IPR036291">
    <property type="entry name" value="NAD(P)-bd_dom_sf"/>
</dbReference>
<dbReference type="Proteomes" id="UP000398389">
    <property type="component" value="Unassembled WGS sequence"/>
</dbReference>
<protein>
    <recommendedName>
        <fullName evidence="6">Ketoreductase (KR) domain-containing protein</fullName>
    </recommendedName>
</protein>
<keyword evidence="2" id="KW-0560">Oxidoreductase</keyword>
<evidence type="ECO:0000256" key="1">
    <source>
        <dbReference type="ARBA" id="ARBA00006484"/>
    </source>
</evidence>
<dbReference type="SUPFAM" id="SSF51735">
    <property type="entry name" value="NAD(P)-binding Rossmann-fold domains"/>
    <property type="match status" value="1"/>
</dbReference>
<dbReference type="PANTHER" id="PTHR24321:SF8">
    <property type="entry name" value="ESTRADIOL 17-BETA-DEHYDROGENASE 8-RELATED"/>
    <property type="match status" value="1"/>
</dbReference>
<dbReference type="AlphaFoldDB" id="A0A5E8BEH2"/>
<dbReference type="OrthoDB" id="47007at2759"/>
<name>A0A5E8BEH2_9ASCO</name>
<sequence>MHNHRQIDLSLGLKNTHVLVTGGNGAIGQVIVDAFLQAGARVSVFELVLRHEKHSSSQVLTQLPTPTTTPPIMSTSPVSSSTSSSDPMPPILLEFENDQPPSEQFMEYRVDVSQPEQLARGFALASAHFGLIQVCVTCAAQDLSYLTHHTSLIDLPFSQWQQTFNVNVHGTFLTAREWLRQVRDGADQNTKNLSLVVIGSESGRFGELGNADYASGKSAVQYGLVNSLVKDIVQIHPRARINAVAPGPVDTEKFHEECAMNPNQYYEDCQATTAMKRPTSIQGVAKTVLFLASENWSGDITGQVINVDGGKNGKLFWND</sequence>
<evidence type="ECO:0000313" key="5">
    <source>
        <dbReference type="Proteomes" id="UP000398389"/>
    </source>
</evidence>
<reference evidence="4 5" key="1">
    <citation type="submission" date="2019-09" db="EMBL/GenBank/DDBJ databases">
        <authorList>
            <person name="Brejova B."/>
        </authorList>
    </citation>
    <scope>NUCLEOTIDE SEQUENCE [LARGE SCALE GENOMIC DNA]</scope>
</reference>
<dbReference type="PRINTS" id="PR00081">
    <property type="entry name" value="GDHRDH"/>
</dbReference>
<dbReference type="GO" id="GO:0016491">
    <property type="term" value="F:oxidoreductase activity"/>
    <property type="evidence" value="ECO:0007669"/>
    <property type="project" value="UniProtKB-KW"/>
</dbReference>
<accession>A0A5E8BEH2</accession>
<dbReference type="InterPro" id="IPR002347">
    <property type="entry name" value="SDR_fam"/>
</dbReference>
<proteinExistence type="inferred from homology"/>
<evidence type="ECO:0008006" key="6">
    <source>
        <dbReference type="Google" id="ProtNLM"/>
    </source>
</evidence>
<evidence type="ECO:0000313" key="4">
    <source>
        <dbReference type="EMBL" id="VVT49995.1"/>
    </source>
</evidence>
<evidence type="ECO:0000256" key="3">
    <source>
        <dbReference type="SAM" id="MobiDB-lite"/>
    </source>
</evidence>
<dbReference type="Gene3D" id="3.40.50.720">
    <property type="entry name" value="NAD(P)-binding Rossmann-like Domain"/>
    <property type="match status" value="1"/>
</dbReference>
<evidence type="ECO:0000256" key="2">
    <source>
        <dbReference type="ARBA" id="ARBA00023002"/>
    </source>
</evidence>
<dbReference type="CDD" id="cd05233">
    <property type="entry name" value="SDR_c"/>
    <property type="match status" value="1"/>
</dbReference>
<comment type="similarity">
    <text evidence="1">Belongs to the short-chain dehydrogenases/reductases (SDR) family.</text>
</comment>
<feature type="region of interest" description="Disordered" evidence="3">
    <location>
        <begin position="59"/>
        <end position="86"/>
    </location>
</feature>
<gene>
    <name evidence="4" type="ORF">SAPINGB_P002548</name>
</gene>
<keyword evidence="5" id="KW-1185">Reference proteome</keyword>
<dbReference type="GeneID" id="43581366"/>